<dbReference type="InterPro" id="IPR046451">
    <property type="entry name" value="HgmA_C"/>
</dbReference>
<organism evidence="13 14">
    <name type="scientific">Penicillium cf. viridicatum</name>
    <dbReference type="NCBI Taxonomy" id="2972119"/>
    <lineage>
        <taxon>Eukaryota</taxon>
        <taxon>Fungi</taxon>
        <taxon>Dikarya</taxon>
        <taxon>Ascomycota</taxon>
        <taxon>Pezizomycotina</taxon>
        <taxon>Eurotiomycetes</taxon>
        <taxon>Eurotiomycetidae</taxon>
        <taxon>Eurotiales</taxon>
        <taxon>Aspergillaceae</taxon>
        <taxon>Penicillium</taxon>
    </lineage>
</organism>
<feature type="active site" description="Proton acceptor" evidence="9">
    <location>
        <position position="334"/>
    </location>
</feature>
<dbReference type="GO" id="GO:0004411">
    <property type="term" value="F:homogentisate 1,2-dioxygenase activity"/>
    <property type="evidence" value="ECO:0007669"/>
    <property type="project" value="UniProtKB-EC"/>
</dbReference>
<name>A0A9W9M4W6_9EURO</name>
<reference evidence="13" key="1">
    <citation type="submission" date="2022-11" db="EMBL/GenBank/DDBJ databases">
        <authorList>
            <person name="Petersen C."/>
        </authorList>
    </citation>
    <scope>NUCLEOTIDE SEQUENCE</scope>
    <source>
        <strain evidence="13">IBT 20477</strain>
    </source>
</reference>
<comment type="similarity">
    <text evidence="3">Belongs to the homogentisate dioxygenase family.</text>
</comment>
<evidence type="ECO:0000256" key="2">
    <source>
        <dbReference type="ARBA" id="ARBA00004704"/>
    </source>
</evidence>
<evidence type="ECO:0000256" key="8">
    <source>
        <dbReference type="ARBA" id="ARBA00023004"/>
    </source>
</evidence>
<evidence type="ECO:0000259" key="11">
    <source>
        <dbReference type="Pfam" id="PF04209"/>
    </source>
</evidence>
<feature type="domain" description="Homogentisate 1,2-dioxygenase N-terminal" evidence="12">
    <location>
        <begin position="48"/>
        <end position="321"/>
    </location>
</feature>
<dbReference type="OrthoDB" id="1689029at2759"/>
<evidence type="ECO:0000256" key="1">
    <source>
        <dbReference type="ARBA" id="ARBA00001962"/>
    </source>
</evidence>
<feature type="domain" description="Homogentisate 1,2-dioxygenase C-terminal" evidence="11">
    <location>
        <begin position="323"/>
        <end position="464"/>
    </location>
</feature>
<dbReference type="GO" id="GO:0006570">
    <property type="term" value="P:tyrosine metabolic process"/>
    <property type="evidence" value="ECO:0007669"/>
    <property type="project" value="InterPro"/>
</dbReference>
<evidence type="ECO:0000313" key="14">
    <source>
        <dbReference type="Proteomes" id="UP001150942"/>
    </source>
</evidence>
<dbReference type="Proteomes" id="UP001150942">
    <property type="component" value="Unassembled WGS sequence"/>
</dbReference>
<dbReference type="PANTHER" id="PTHR11056">
    <property type="entry name" value="HOMOGENTISATE 1,2-DIOXYGENASE"/>
    <property type="match status" value="1"/>
</dbReference>
<proteinExistence type="inferred from homology"/>
<keyword evidence="5 10" id="KW-0479">Metal-binding</keyword>
<dbReference type="Gene3D" id="2.60.120.10">
    <property type="entry name" value="Jelly Rolls"/>
    <property type="match status" value="1"/>
</dbReference>
<dbReference type="EC" id="1.13.11.5" evidence="4"/>
<accession>A0A9W9M4W6</accession>
<comment type="cofactor">
    <cofactor evidence="1 10">
        <name>Fe cation</name>
        <dbReference type="ChEBI" id="CHEBI:24875"/>
    </cofactor>
</comment>
<dbReference type="InterPro" id="IPR005708">
    <property type="entry name" value="Homogentis_dOase"/>
</dbReference>
<evidence type="ECO:0000256" key="3">
    <source>
        <dbReference type="ARBA" id="ARBA00007757"/>
    </source>
</evidence>
<evidence type="ECO:0000256" key="5">
    <source>
        <dbReference type="ARBA" id="ARBA00022723"/>
    </source>
</evidence>
<protein>
    <recommendedName>
        <fullName evidence="4">homogentisate 1,2-dioxygenase</fullName>
        <ecNumber evidence="4">1.13.11.5</ecNumber>
    </recommendedName>
</protein>
<feature type="binding site" evidence="10">
    <location>
        <position position="417"/>
    </location>
    <ligand>
        <name>homogentisate</name>
        <dbReference type="ChEBI" id="CHEBI:16169"/>
    </ligand>
</feature>
<dbReference type="EMBL" id="JAPQKQ010000007">
    <property type="protein sequence ID" value="KAJ5187387.1"/>
    <property type="molecule type" value="Genomic_DNA"/>
</dbReference>
<evidence type="ECO:0000256" key="10">
    <source>
        <dbReference type="PIRSR" id="PIRSR605708-2"/>
    </source>
</evidence>
<comment type="pathway">
    <text evidence="2">Amino-acid degradation; L-phenylalanine degradation; acetoacetate and fumarate from L-phenylalanine: step 4/6.</text>
</comment>
<evidence type="ECO:0000313" key="13">
    <source>
        <dbReference type="EMBL" id="KAJ5187387.1"/>
    </source>
</evidence>
<comment type="caution">
    <text evidence="13">The sequence shown here is derived from an EMBL/GenBank/DDBJ whole genome shotgun (WGS) entry which is preliminary data.</text>
</comment>
<feature type="binding site" evidence="10">
    <location>
        <position position="417"/>
    </location>
    <ligand>
        <name>Fe cation</name>
        <dbReference type="ChEBI" id="CHEBI:24875"/>
    </ligand>
</feature>
<feature type="binding site" evidence="10">
    <location>
        <position position="385"/>
    </location>
    <ligand>
        <name>Fe cation</name>
        <dbReference type="ChEBI" id="CHEBI:24875"/>
    </ligand>
</feature>
<dbReference type="Pfam" id="PF04209">
    <property type="entry name" value="HgmA_C"/>
    <property type="match status" value="1"/>
</dbReference>
<evidence type="ECO:0000259" key="12">
    <source>
        <dbReference type="Pfam" id="PF20510"/>
    </source>
</evidence>
<keyword evidence="7" id="KW-0560">Oxidoreductase</keyword>
<gene>
    <name evidence="13" type="ORF">N7449_010381</name>
</gene>
<keyword evidence="14" id="KW-1185">Reference proteome</keyword>
<dbReference type="PANTHER" id="PTHR11056:SF0">
    <property type="entry name" value="HOMOGENTISATE 1,2-DIOXYGENASE"/>
    <property type="match status" value="1"/>
</dbReference>
<sequence>MSSQQYIPGTNFLVKELYDYLEGFGNYQKFIHPPLSHALFFTNANRLYRSEAVVGAIPKVNNSPIHPPLGLRTEKLSGSAFIGPRSLAMHTWVYRVQPSVVHGRHTPYLHESESGNPTRAKHLTPDSKIWDAFPLQEPSDWFSQRLIGTTGNPAEKSGLSTWVYNIGQDMKPCTAFASLDGEALIVPQTGALDITTELGKLLVRANEIVVIPRGLRYHVKLVDGAPSRGFICELYQGHFRLPELGIMGTSGAAHVRDFQVSVAHFDGKIIEKDGTQVAMSSKANWTIVSRLDYKLFACEQDHTPFDVVGWHGTLYPYKYDLAKFDFLANVHYDHKDPSAHTVLTAPSYGKAPNTAVVDFIIFGKRHEAAMDTHRLPWYHRNTMNEFSYAIWSGPPSTDGTENVPFPGAFSCGAVTAHGPGEEEYRVLKQVDGMKPELAMDGPLTIGMFETECPLYLTEWAMAKAIENSPADMKKIAD</sequence>
<keyword evidence="6" id="KW-0223">Dioxygenase</keyword>
<evidence type="ECO:0000256" key="9">
    <source>
        <dbReference type="PIRSR" id="PIRSR605708-1"/>
    </source>
</evidence>
<dbReference type="GO" id="GO:0006559">
    <property type="term" value="P:L-phenylalanine catabolic process"/>
    <property type="evidence" value="ECO:0007669"/>
    <property type="project" value="InterPro"/>
</dbReference>
<evidence type="ECO:0000256" key="7">
    <source>
        <dbReference type="ARBA" id="ARBA00023002"/>
    </source>
</evidence>
<keyword evidence="8 10" id="KW-0408">Iron</keyword>
<feature type="binding site" evidence="10">
    <location>
        <position position="379"/>
    </location>
    <ligand>
        <name>Fe cation</name>
        <dbReference type="ChEBI" id="CHEBI:24875"/>
    </ligand>
</feature>
<evidence type="ECO:0000256" key="4">
    <source>
        <dbReference type="ARBA" id="ARBA00013127"/>
    </source>
</evidence>
<dbReference type="GO" id="GO:0005737">
    <property type="term" value="C:cytoplasm"/>
    <property type="evidence" value="ECO:0007669"/>
    <property type="project" value="TreeGrafter"/>
</dbReference>
<dbReference type="SUPFAM" id="SSF51182">
    <property type="entry name" value="RmlC-like cupins"/>
    <property type="match status" value="1"/>
</dbReference>
<dbReference type="AlphaFoldDB" id="A0A9W9M4W6"/>
<dbReference type="InterPro" id="IPR046452">
    <property type="entry name" value="HgmA_N"/>
</dbReference>
<dbReference type="Pfam" id="PF20510">
    <property type="entry name" value="HgmA_N"/>
    <property type="match status" value="1"/>
</dbReference>
<dbReference type="InterPro" id="IPR011051">
    <property type="entry name" value="RmlC_Cupin_sf"/>
</dbReference>
<evidence type="ECO:0000256" key="6">
    <source>
        <dbReference type="ARBA" id="ARBA00022964"/>
    </source>
</evidence>
<dbReference type="InterPro" id="IPR014710">
    <property type="entry name" value="RmlC-like_jellyroll"/>
</dbReference>
<dbReference type="GO" id="GO:0046872">
    <property type="term" value="F:metal ion binding"/>
    <property type="evidence" value="ECO:0007669"/>
    <property type="project" value="UniProtKB-KW"/>
</dbReference>
<reference evidence="13" key="2">
    <citation type="journal article" date="2023" name="IMA Fungus">
        <title>Comparative genomic study of the Penicillium genus elucidates a diverse pangenome and 15 lateral gene transfer events.</title>
        <authorList>
            <person name="Petersen C."/>
            <person name="Sorensen T."/>
            <person name="Nielsen M.R."/>
            <person name="Sondergaard T.E."/>
            <person name="Sorensen J.L."/>
            <person name="Fitzpatrick D.A."/>
            <person name="Frisvad J.C."/>
            <person name="Nielsen K.L."/>
        </authorList>
    </citation>
    <scope>NUCLEOTIDE SEQUENCE</scope>
    <source>
        <strain evidence="13">IBT 20477</strain>
    </source>
</reference>